<keyword evidence="4" id="KW-1185">Reference proteome</keyword>
<organism evidence="3 4">
    <name type="scientific">Polyangium jinanense</name>
    <dbReference type="NCBI Taxonomy" id="2829994"/>
    <lineage>
        <taxon>Bacteria</taxon>
        <taxon>Pseudomonadati</taxon>
        <taxon>Myxococcota</taxon>
        <taxon>Polyangia</taxon>
        <taxon>Polyangiales</taxon>
        <taxon>Polyangiaceae</taxon>
        <taxon>Polyangium</taxon>
    </lineage>
</organism>
<reference evidence="3 4" key="1">
    <citation type="submission" date="2021-04" db="EMBL/GenBank/DDBJ databases">
        <title>Genome analysis of Polyangium sp.</title>
        <authorList>
            <person name="Li Y."/>
            <person name="Wang J."/>
        </authorList>
    </citation>
    <scope>NUCLEOTIDE SEQUENCE [LARGE SCALE GENOMIC DNA]</scope>
    <source>
        <strain evidence="3 4">SDU14</strain>
    </source>
</reference>
<feature type="signal peptide" evidence="2">
    <location>
        <begin position="1"/>
        <end position="24"/>
    </location>
</feature>
<sequence length="744" mass="73608">MLHRRHLASFTFSSLALIVGAGLAGCSDDPAPGTTSTGSSSSSSGAGGQGGGGTGGVGGEGGTGGMGGVGGGMGGTGGVGGIVCEPVDEVCGDNIDNNCDGQTDEGCCTPGSTQACYTGPDGTMGVGACKAGVQTCSPDGLSYGPCVGEVVPGVQTCGLTDEDCNGVVGDGAGCLCTPGNTMPCYTGPAGTKNVGICKEGTATCAPDGLSYGACAGQVLPQAEACNAADDDCDSFVDDGASCACAPNSTKACYTGPMGTSGVGLCKSGVETCAPDGSGYGPCTGEVLPTPENCATTGDDDCNGQAPACTGDTTWVRTFGNNQNQIGLAVATDAQGNGVFVGRFSGAITLPAPIGTLTATGNDNLFVIKYNSTGTVVWAKKYGDAAGQDVTSVAIDSAGDVLIAGEFLGTINFGGTALTSNNGSRDIFVAKLAAATGDHVWSQAIANAYTQEEASVAVDAADNVYVSGTFSSNLTIGANVISPIAGGGLEVFVAKLNKSGTPLWAKAITGPGTQYAYDLAVSPAGDIALAGAFQTSIDFGGGKTLTSAGGYDIFVAKLDTMGNPIFVLGAGDGELQRANAVALDSAGNVLVTGEYNGSMDLGNGTVTSGGSEDVFIAKYSPSGFHMWSKAMGGVSTQRGKDIAVDPFNNVIVTGQFWASTDFGKGNVSSNGEHDIFVAKYNPAGTAAWTKKFGGGLSESGETVAADGNAAVWLGGSYRSTNVLFGDGNFTVNNGQEDVVLIKMAQ</sequence>
<keyword evidence="2" id="KW-0732">Signal</keyword>
<dbReference type="RefSeq" id="WP_272419618.1">
    <property type="nucleotide sequence ID" value="NZ_JAGTJJ010000003.1"/>
</dbReference>
<dbReference type="SUPFAM" id="SSF50998">
    <property type="entry name" value="Quinoprotein alcohol dehydrogenase-like"/>
    <property type="match status" value="1"/>
</dbReference>
<proteinExistence type="predicted"/>
<evidence type="ECO:0000256" key="2">
    <source>
        <dbReference type="SAM" id="SignalP"/>
    </source>
</evidence>
<feature type="compositionally biased region" description="Low complexity" evidence="1">
    <location>
        <begin position="33"/>
        <end position="44"/>
    </location>
</feature>
<dbReference type="PANTHER" id="PTHR35580">
    <property type="entry name" value="CELL SURFACE GLYCOPROTEIN (S-LAYER PROTEIN)-LIKE PROTEIN"/>
    <property type="match status" value="1"/>
</dbReference>
<evidence type="ECO:0008006" key="5">
    <source>
        <dbReference type="Google" id="ProtNLM"/>
    </source>
</evidence>
<evidence type="ECO:0000313" key="3">
    <source>
        <dbReference type="EMBL" id="MDC3980968.1"/>
    </source>
</evidence>
<protein>
    <recommendedName>
        <fullName evidence="5">Beta-propeller repeat-containing protein</fullName>
    </recommendedName>
</protein>
<dbReference type="EMBL" id="JAGTJJ010000003">
    <property type="protein sequence ID" value="MDC3980968.1"/>
    <property type="molecule type" value="Genomic_DNA"/>
</dbReference>
<evidence type="ECO:0000256" key="1">
    <source>
        <dbReference type="SAM" id="MobiDB-lite"/>
    </source>
</evidence>
<dbReference type="Proteomes" id="UP001151081">
    <property type="component" value="Unassembled WGS sequence"/>
</dbReference>
<feature type="compositionally biased region" description="Gly residues" evidence="1">
    <location>
        <begin position="45"/>
        <end position="69"/>
    </location>
</feature>
<dbReference type="Gene3D" id="2.120.10.30">
    <property type="entry name" value="TolB, C-terminal domain"/>
    <property type="match status" value="1"/>
</dbReference>
<accession>A0A9X3X298</accession>
<feature type="region of interest" description="Disordered" evidence="1">
    <location>
        <begin position="30"/>
        <end position="69"/>
    </location>
</feature>
<comment type="caution">
    <text evidence="3">The sequence shown here is derived from an EMBL/GenBank/DDBJ whole genome shotgun (WGS) entry which is preliminary data.</text>
</comment>
<dbReference type="InterPro" id="IPR011042">
    <property type="entry name" value="6-blade_b-propeller_TolB-like"/>
</dbReference>
<dbReference type="PROSITE" id="PS51257">
    <property type="entry name" value="PROKAR_LIPOPROTEIN"/>
    <property type="match status" value="1"/>
</dbReference>
<dbReference type="InterPro" id="IPR011047">
    <property type="entry name" value="Quinoprotein_ADH-like_sf"/>
</dbReference>
<gene>
    <name evidence="3" type="ORF">KEG57_10700</name>
</gene>
<name>A0A9X3X298_9BACT</name>
<dbReference type="InterPro" id="IPR052918">
    <property type="entry name" value="Motility_Chemotaxis_Reg"/>
</dbReference>
<dbReference type="AlphaFoldDB" id="A0A9X3X298"/>
<feature type="chain" id="PRO_5040896681" description="Beta-propeller repeat-containing protein" evidence="2">
    <location>
        <begin position="25"/>
        <end position="744"/>
    </location>
</feature>
<dbReference type="PANTHER" id="PTHR35580:SF1">
    <property type="entry name" value="PHYTASE-LIKE DOMAIN-CONTAINING PROTEIN"/>
    <property type="match status" value="1"/>
</dbReference>
<evidence type="ECO:0000313" key="4">
    <source>
        <dbReference type="Proteomes" id="UP001151081"/>
    </source>
</evidence>